<feature type="transmembrane region" description="Helical" evidence="7">
    <location>
        <begin position="232"/>
        <end position="252"/>
    </location>
</feature>
<evidence type="ECO:0000256" key="5">
    <source>
        <dbReference type="ARBA" id="ARBA00023136"/>
    </source>
</evidence>
<evidence type="ECO:0000313" key="9">
    <source>
        <dbReference type="EMBL" id="URD83660.1"/>
    </source>
</evidence>
<protein>
    <submittedName>
        <fullName evidence="9">Lysine ketoglutarate reductase trans-splicing related 1</fullName>
    </submittedName>
</protein>
<evidence type="ECO:0000256" key="1">
    <source>
        <dbReference type="ARBA" id="ARBA00004370"/>
    </source>
</evidence>
<keyword evidence="5 7" id="KW-0472">Membrane</keyword>
<feature type="transmembrane region" description="Helical" evidence="7">
    <location>
        <begin position="359"/>
        <end position="379"/>
    </location>
</feature>
<dbReference type="Gene3D" id="3.60.21.10">
    <property type="match status" value="1"/>
</dbReference>
<comment type="subcellular location">
    <subcellularLocation>
        <location evidence="1">Membrane</location>
    </subcellularLocation>
</comment>
<dbReference type="SUPFAM" id="SSF56300">
    <property type="entry name" value="Metallo-dependent phosphatases"/>
    <property type="match status" value="1"/>
</dbReference>
<feature type="region of interest" description="Disordered" evidence="6">
    <location>
        <begin position="843"/>
        <end position="862"/>
    </location>
</feature>
<feature type="transmembrane region" description="Helical" evidence="7">
    <location>
        <begin position="789"/>
        <end position="810"/>
    </location>
</feature>
<dbReference type="OrthoDB" id="9985979at2759"/>
<feature type="transmembrane region" description="Helical" evidence="7">
    <location>
        <begin position="192"/>
        <end position="212"/>
    </location>
</feature>
<sequence>MDQAGPTEFGVGNGVEALSLESGQAPAESQKQQEYVITSAHAVDKDSWQQVGLMLVTGFNCAYVFSFSNLMLVPLGWAWGLTCLAVIGAFACYANWLLSGLHVIDGHRFIRYRDLMGFVFGRRMYYLTWFLQFMTLLLGNMGFILLGGRALKEINSEFSNSPLRLQVFILATGVVYFIFAYLVPTMSAMRNWLATSAVLTVTYVVVLVAILVKDGKANKTKDYNIHGSEVEKVFNAFGAIAAILVCNTSGLLPEIQSTLRKPVVANMRKALMMQYTVGLAVYYGISIAGYWAYGSSVSEYLPYQLSGPRWGNVLINSTAFLQSVVSQHMFCAPIHEALDTKFQKLDEGMFSKANLGRRFALRALVFGLNTFVTALFPFMGDFVNLFGSFTLFPLTFVFPSMVFIKVRQLLLPPPLFLLSLSQEILEVELVLVNRDPIGSARDLLQLAAQMATLGGLQPLFSFGVISDVQYADIPDGHSFSGVPRYYRHSMQVLQGAISKWNDHKKLQFSMNFGDIVDGFCPKDKSLITVQKVVKEFDRFNGPTYHMIGNHCLYNLPRSKLISLLKLPSIHGHAYYDFSPCPGYRFIVLDAYEISTIGWPQGHPNTLAAMQILEAKNPNSDKNSPNGMVGLEKRFLKFNGAVGKEQLLWLDDALKDSTKNEQKVVICCHLPLHPKAASAKALLWDYEDVLNLIHSYKCVKACFAGHDHKGGYTVDSHGIHHRVFEAALECPPESNAYGYIDVYRDRLSLIADFSYKYCWVVVILKLEDMGKLGFGGRSVLPRKSNESMRIIISTVIGIVLGYLIGISFPTVSITKLHFPSSIVSYIEDRNSGLTTQTLLNRAWDSSNRNRNNSTSNTDDYPKIYVPTNPRGAERLPPCIVVPESDFYLRRLWGNPDEDLIVQQKYLVTFTVGYEQKNNIDAAVKKFSENFTILLFHYDGRTTEWDEFEWSKRAIHVSARKQTKWWYAKRFLHPDIVARYEYIFIWDEDLGLEHFDAEEYIKLVKKHGLEISQPGLEPNNGLTWQMTKRRGDHEVHKETEERPGWCADPHLPPCAAFVEIMATVFSRDAWRCVWHMIQNDLVHGWGLDFALRKCVEPAHEKIGVVDAQWIVHQVVPSLGNQGQAEKGKAPWEGVRERCRKEWAIFQSRLSDAERAYYLSMGIAPRNSTVT</sequence>
<keyword evidence="4 7" id="KW-1133">Transmembrane helix</keyword>
<dbReference type="PANTHER" id="PTHR31210">
    <property type="entry name" value="OS06G0731900 PROTEIN"/>
    <property type="match status" value="1"/>
</dbReference>
<feature type="transmembrane region" description="Helical" evidence="7">
    <location>
        <begin position="165"/>
        <end position="183"/>
    </location>
</feature>
<feature type="domain" description="Amino acid transporter transmembrane" evidence="8">
    <location>
        <begin position="45"/>
        <end position="406"/>
    </location>
</feature>
<gene>
    <name evidence="9" type="ORF">MUK42_01975</name>
</gene>
<evidence type="ECO:0000256" key="6">
    <source>
        <dbReference type="SAM" id="MobiDB-lite"/>
    </source>
</evidence>
<dbReference type="GO" id="GO:0006865">
    <property type="term" value="P:amino acid transport"/>
    <property type="evidence" value="ECO:0007669"/>
    <property type="project" value="UniProtKB-KW"/>
</dbReference>
<evidence type="ECO:0000256" key="7">
    <source>
        <dbReference type="SAM" id="Phobius"/>
    </source>
</evidence>
<feature type="transmembrane region" description="Helical" evidence="7">
    <location>
        <begin position="385"/>
        <end position="404"/>
    </location>
</feature>
<dbReference type="AlphaFoldDB" id="A0A9E7EW01"/>
<feature type="transmembrane region" description="Helical" evidence="7">
    <location>
        <begin position="77"/>
        <end position="104"/>
    </location>
</feature>
<keyword evidence="3" id="KW-0029">Amino-acid transport</keyword>
<dbReference type="GO" id="GO:0016020">
    <property type="term" value="C:membrane"/>
    <property type="evidence" value="ECO:0007669"/>
    <property type="project" value="UniProtKB-SubCell"/>
</dbReference>
<dbReference type="InterPro" id="IPR007877">
    <property type="entry name" value="DUF707"/>
</dbReference>
<feature type="transmembrane region" description="Helical" evidence="7">
    <location>
        <begin position="273"/>
        <end position="293"/>
    </location>
</feature>
<dbReference type="InterPro" id="IPR041869">
    <property type="entry name" value="MPP_ADPRM"/>
</dbReference>
<reference evidence="9" key="1">
    <citation type="submission" date="2022-05" db="EMBL/GenBank/DDBJ databases">
        <title>The Musa troglodytarum L. genome provides insights into the mechanism of non-climacteric behaviour and enrichment of carotenoids.</title>
        <authorList>
            <person name="Wang J."/>
        </authorList>
    </citation>
    <scope>NUCLEOTIDE SEQUENCE</scope>
    <source>
        <tissue evidence="9">Leaf</tissue>
    </source>
</reference>
<feature type="transmembrane region" description="Helical" evidence="7">
    <location>
        <begin position="51"/>
        <end position="71"/>
    </location>
</feature>
<evidence type="ECO:0000313" key="10">
    <source>
        <dbReference type="Proteomes" id="UP001055439"/>
    </source>
</evidence>
<dbReference type="PANTHER" id="PTHR31210:SF38">
    <property type="entry name" value="LYSINE KETOGLUTARATE REDUCTASE TRANS-SPLICING RELATED 1"/>
    <property type="match status" value="1"/>
</dbReference>
<proteinExistence type="predicted"/>
<dbReference type="EMBL" id="CP097503">
    <property type="protein sequence ID" value="URD83660.1"/>
    <property type="molecule type" value="Genomic_DNA"/>
</dbReference>
<dbReference type="Pfam" id="PF05212">
    <property type="entry name" value="DUF707"/>
    <property type="match status" value="1"/>
</dbReference>
<keyword evidence="10" id="KW-1185">Reference proteome</keyword>
<name>A0A9E7EW01_9LILI</name>
<dbReference type="Pfam" id="PF01490">
    <property type="entry name" value="Aa_trans"/>
    <property type="match status" value="1"/>
</dbReference>
<dbReference type="InterPro" id="IPR029052">
    <property type="entry name" value="Metallo-depent_PP-like"/>
</dbReference>
<accession>A0A9E7EW01</accession>
<dbReference type="CDD" id="cd07396">
    <property type="entry name" value="MPP_Nbla03831"/>
    <property type="match status" value="1"/>
</dbReference>
<evidence type="ECO:0000256" key="2">
    <source>
        <dbReference type="ARBA" id="ARBA00022692"/>
    </source>
</evidence>
<dbReference type="InterPro" id="IPR013057">
    <property type="entry name" value="AA_transpt_TM"/>
</dbReference>
<evidence type="ECO:0000256" key="3">
    <source>
        <dbReference type="ARBA" id="ARBA00022970"/>
    </source>
</evidence>
<evidence type="ECO:0000259" key="8">
    <source>
        <dbReference type="Pfam" id="PF01490"/>
    </source>
</evidence>
<dbReference type="Proteomes" id="UP001055439">
    <property type="component" value="Chromosome 10"/>
</dbReference>
<organism evidence="9 10">
    <name type="scientific">Musa troglodytarum</name>
    <name type="common">fe'i banana</name>
    <dbReference type="NCBI Taxonomy" id="320322"/>
    <lineage>
        <taxon>Eukaryota</taxon>
        <taxon>Viridiplantae</taxon>
        <taxon>Streptophyta</taxon>
        <taxon>Embryophyta</taxon>
        <taxon>Tracheophyta</taxon>
        <taxon>Spermatophyta</taxon>
        <taxon>Magnoliopsida</taxon>
        <taxon>Liliopsida</taxon>
        <taxon>Zingiberales</taxon>
        <taxon>Musaceae</taxon>
        <taxon>Musa</taxon>
    </lineage>
</organism>
<feature type="transmembrane region" description="Helical" evidence="7">
    <location>
        <begin position="125"/>
        <end position="145"/>
    </location>
</feature>
<evidence type="ECO:0000256" key="4">
    <source>
        <dbReference type="ARBA" id="ARBA00022989"/>
    </source>
</evidence>
<keyword evidence="2 7" id="KW-0812">Transmembrane</keyword>
<feature type="compositionally biased region" description="Low complexity" evidence="6">
    <location>
        <begin position="844"/>
        <end position="856"/>
    </location>
</feature>
<keyword evidence="3" id="KW-0813">Transport</keyword>